<organism evidence="1">
    <name type="scientific">Rhizophora mucronata</name>
    <name type="common">Asiatic mangrove</name>
    <dbReference type="NCBI Taxonomy" id="61149"/>
    <lineage>
        <taxon>Eukaryota</taxon>
        <taxon>Viridiplantae</taxon>
        <taxon>Streptophyta</taxon>
        <taxon>Embryophyta</taxon>
        <taxon>Tracheophyta</taxon>
        <taxon>Spermatophyta</taxon>
        <taxon>Magnoliopsida</taxon>
        <taxon>eudicotyledons</taxon>
        <taxon>Gunneridae</taxon>
        <taxon>Pentapetalae</taxon>
        <taxon>rosids</taxon>
        <taxon>fabids</taxon>
        <taxon>Malpighiales</taxon>
        <taxon>Rhizophoraceae</taxon>
        <taxon>Rhizophora</taxon>
    </lineage>
</organism>
<dbReference type="EMBL" id="GGEC01073188">
    <property type="protein sequence ID" value="MBX53672.1"/>
    <property type="molecule type" value="Transcribed_RNA"/>
</dbReference>
<accession>A0A2P2PG45</accession>
<proteinExistence type="predicted"/>
<sequence>MLWPCGMRSPLMLQLLHQWLLRVIRV</sequence>
<dbReference type="AlphaFoldDB" id="A0A2P2PG45"/>
<evidence type="ECO:0000313" key="1">
    <source>
        <dbReference type="EMBL" id="MBX53672.1"/>
    </source>
</evidence>
<reference evidence="1" key="1">
    <citation type="submission" date="2018-02" db="EMBL/GenBank/DDBJ databases">
        <title>Rhizophora mucronata_Transcriptome.</title>
        <authorList>
            <person name="Meera S.P."/>
            <person name="Sreeshan A."/>
            <person name="Augustine A."/>
        </authorList>
    </citation>
    <scope>NUCLEOTIDE SEQUENCE</scope>
    <source>
        <tissue evidence="1">Leaf</tissue>
    </source>
</reference>
<protein>
    <submittedName>
        <fullName evidence="1">Uncharacterized protein</fullName>
    </submittedName>
</protein>
<name>A0A2P2PG45_RHIMU</name>